<evidence type="ECO:0000259" key="2">
    <source>
        <dbReference type="SMART" id="SM01327"/>
    </source>
</evidence>
<feature type="compositionally biased region" description="Acidic residues" evidence="1">
    <location>
        <begin position="374"/>
        <end position="385"/>
    </location>
</feature>
<dbReference type="SMART" id="SM01327">
    <property type="entry name" value="Zds_C"/>
    <property type="match status" value="1"/>
</dbReference>
<feature type="compositionally biased region" description="Polar residues" evidence="1">
    <location>
        <begin position="100"/>
        <end position="115"/>
    </location>
</feature>
<feature type="region of interest" description="Disordered" evidence="1">
    <location>
        <begin position="693"/>
        <end position="885"/>
    </location>
</feature>
<dbReference type="GO" id="GO:0010971">
    <property type="term" value="P:positive regulation of G2/M transition of mitotic cell cycle"/>
    <property type="evidence" value="ECO:0007669"/>
    <property type="project" value="TreeGrafter"/>
</dbReference>
<organism evidence="3 4">
    <name type="scientific">Amanita thiersii Skay4041</name>
    <dbReference type="NCBI Taxonomy" id="703135"/>
    <lineage>
        <taxon>Eukaryota</taxon>
        <taxon>Fungi</taxon>
        <taxon>Dikarya</taxon>
        <taxon>Basidiomycota</taxon>
        <taxon>Agaricomycotina</taxon>
        <taxon>Agaricomycetes</taxon>
        <taxon>Agaricomycetidae</taxon>
        <taxon>Agaricales</taxon>
        <taxon>Pluteineae</taxon>
        <taxon>Amanitaceae</taxon>
        <taxon>Amanita</taxon>
    </lineage>
</organism>
<feature type="compositionally biased region" description="Polar residues" evidence="1">
    <location>
        <begin position="747"/>
        <end position="765"/>
    </location>
</feature>
<dbReference type="EMBL" id="KZ301983">
    <property type="protein sequence ID" value="PFH51958.1"/>
    <property type="molecule type" value="Genomic_DNA"/>
</dbReference>
<feature type="compositionally biased region" description="Low complexity" evidence="1">
    <location>
        <begin position="575"/>
        <end position="592"/>
    </location>
</feature>
<reference evidence="3 4" key="1">
    <citation type="submission" date="2014-02" db="EMBL/GenBank/DDBJ databases">
        <title>Transposable element dynamics among asymbiotic and ectomycorrhizal Amanita fungi.</title>
        <authorList>
            <consortium name="DOE Joint Genome Institute"/>
            <person name="Hess J."/>
            <person name="Skrede I."/>
            <person name="Wolfe B."/>
            <person name="LaButti K."/>
            <person name="Ohm R.A."/>
            <person name="Grigoriev I.V."/>
            <person name="Pringle A."/>
        </authorList>
    </citation>
    <scope>NUCLEOTIDE SEQUENCE [LARGE SCALE GENOMIC DNA]</scope>
    <source>
        <strain evidence="3 4">SKay4041</strain>
    </source>
</reference>
<dbReference type="AlphaFoldDB" id="A0A2A9NPC8"/>
<feature type="compositionally biased region" description="Low complexity" evidence="1">
    <location>
        <begin position="786"/>
        <end position="801"/>
    </location>
</feature>
<sequence>MATRTLHPSQFEIQREVEALRDIRRRSITPGALAIDPDLPPNQSPPSSPTTSYCAKNDSDPPTDDPFHLFWVPASLHPEIAPAEFRAFLKEHARTVPPSDESSLATRSNSISPYSPSLVRRKSMLSRQYQPSENDGVEDENIVPLKRNQSNRGAQLTINDLQKLEELAEMASNTDDPSKFRNILRRSLSLNLSPTALWKMEETPDMPDEADAPIIVPPLGSLRRAARTKIRKPGLPGDGEGHRFGPNRRAQAKAHSKHKEPRTSSDRSSSDHGESVESATGTSEQVSTTNKAIQRESYSEIYEAYARDPEEEEVLHITAVASPESPTVELPESLQAPVISTEPPQLPLPQVPPTLLDVLEPVLQQPESQHEPEPEPEVEEEIIEVIEEHPRSPSPPSSPSPPESTSPPLPAEVFPIQAQLPTSVIPISPPTQQRKDKDKKGGLFSIWGGDKGSRKSQKNVEKETGFFGSLFGSKKKHEHDPSIMSAAGREAAQALLGASKSSKNHVAPMSSGLPLGVSPNNYSRYPIHVERAIYRLSHIKLANPRRPLYEQVLISNLMFWYLGVINKAQTPGTQANGQSVAGSGVGAGSQANTGTNVTNDADQQQRQQREREERERAERERLEKERMEREQRERAEREMEQKKKESGRRGSLTKTPNGGALGGGRRAEMPIKGPQYEMQHRVMEQEYGNYSAQAQQGMPLARTHSAPVGTTNSQSGQQFSRGQQSMATPPKLAQPQPLKPQMVNHIYYSSDQRSTNPTDRSNWLTSPSPPPQKNSSPSPPSAGVRSQSPPVQNSNQQQTSPKRPYSPSSSQENLVLGANNKHPGRSLSATAVPSPPLYQVNGRARKGTSAHAALSANTKRPHSSDENGFEEEDVPLAIWQQQRRR</sequence>
<dbReference type="InterPro" id="IPR040206">
    <property type="entry name" value="Zds1/2"/>
</dbReference>
<name>A0A2A9NPC8_9AGAR</name>
<feature type="region of interest" description="Disordered" evidence="1">
    <location>
        <begin position="96"/>
        <end position="117"/>
    </location>
</feature>
<evidence type="ECO:0000313" key="3">
    <source>
        <dbReference type="EMBL" id="PFH51958.1"/>
    </source>
</evidence>
<evidence type="ECO:0000313" key="4">
    <source>
        <dbReference type="Proteomes" id="UP000242287"/>
    </source>
</evidence>
<accession>A0A2A9NPC8</accession>
<dbReference type="GO" id="GO:0030010">
    <property type="term" value="P:establishment of cell polarity"/>
    <property type="evidence" value="ECO:0007669"/>
    <property type="project" value="TreeGrafter"/>
</dbReference>
<feature type="compositionally biased region" description="Basic and acidic residues" evidence="1">
    <location>
        <begin position="261"/>
        <end position="275"/>
    </location>
</feature>
<feature type="domain" description="Protein Zds1 C-terminal" evidence="2">
    <location>
        <begin position="514"/>
        <end position="566"/>
    </location>
</feature>
<feature type="compositionally biased region" description="Low complexity" evidence="1">
    <location>
        <begin position="713"/>
        <end position="741"/>
    </location>
</feature>
<evidence type="ECO:0000256" key="1">
    <source>
        <dbReference type="SAM" id="MobiDB-lite"/>
    </source>
</evidence>
<feature type="region of interest" description="Disordered" evidence="1">
    <location>
        <begin position="227"/>
        <end position="294"/>
    </location>
</feature>
<feature type="compositionally biased region" description="Polar residues" evidence="1">
    <location>
        <begin position="593"/>
        <end position="602"/>
    </location>
</feature>
<feature type="compositionally biased region" description="Pro residues" evidence="1">
    <location>
        <begin position="392"/>
        <end position="410"/>
    </location>
</feature>
<feature type="compositionally biased region" description="Pro residues" evidence="1">
    <location>
        <begin position="38"/>
        <end position="48"/>
    </location>
</feature>
<keyword evidence="4" id="KW-1185">Reference proteome</keyword>
<dbReference type="Proteomes" id="UP000242287">
    <property type="component" value="Unassembled WGS sequence"/>
</dbReference>
<dbReference type="GO" id="GO:0005737">
    <property type="term" value="C:cytoplasm"/>
    <property type="evidence" value="ECO:0007669"/>
    <property type="project" value="TreeGrafter"/>
</dbReference>
<dbReference type="PANTHER" id="PTHR28089:SF1">
    <property type="entry name" value="PROTEIN ZDS1-RELATED"/>
    <property type="match status" value="1"/>
</dbReference>
<dbReference type="OrthoDB" id="5589766at2759"/>
<gene>
    <name evidence="3" type="ORF">AMATHDRAFT_58188</name>
</gene>
<dbReference type="InterPro" id="IPR013941">
    <property type="entry name" value="ZDS1_C"/>
</dbReference>
<dbReference type="STRING" id="703135.A0A2A9NPC8"/>
<protein>
    <recommendedName>
        <fullName evidence="2">Protein Zds1 C-terminal domain-containing protein</fullName>
    </recommendedName>
</protein>
<feature type="compositionally biased region" description="Basic and acidic residues" evidence="1">
    <location>
        <begin position="607"/>
        <end position="648"/>
    </location>
</feature>
<feature type="region of interest" description="Disordered" evidence="1">
    <location>
        <begin position="363"/>
        <end position="461"/>
    </location>
</feature>
<dbReference type="Pfam" id="PF08632">
    <property type="entry name" value="Zds_C"/>
    <property type="match status" value="1"/>
</dbReference>
<feature type="region of interest" description="Disordered" evidence="1">
    <location>
        <begin position="572"/>
        <end position="670"/>
    </location>
</feature>
<feature type="compositionally biased region" description="Polar residues" evidence="1">
    <location>
        <begin position="277"/>
        <end position="292"/>
    </location>
</feature>
<feature type="compositionally biased region" description="Basic residues" evidence="1">
    <location>
        <begin position="250"/>
        <end position="260"/>
    </location>
</feature>
<feature type="region of interest" description="Disordered" evidence="1">
    <location>
        <begin position="28"/>
        <end position="60"/>
    </location>
</feature>
<feature type="compositionally biased region" description="Pro residues" evidence="1">
    <location>
        <begin position="767"/>
        <end position="780"/>
    </location>
</feature>
<proteinExistence type="predicted"/>
<dbReference type="PANTHER" id="PTHR28089">
    <property type="entry name" value="PROTEIN ZDS1-RELATED"/>
    <property type="match status" value="1"/>
</dbReference>